<dbReference type="AlphaFoldDB" id="A0A3B1CQ66"/>
<sequence>MGIVCLNLKFTKDFNPGVKKAHTPAPLLIEGRIPALIDKRRNKVRDWCAKEGCNSPLKRGGWGVCKRGNDFRPANPVSHASAITL</sequence>
<protein>
    <submittedName>
        <fullName evidence="1">Uncharacterized protein</fullName>
    </submittedName>
</protein>
<dbReference type="EMBL" id="UOGH01000090">
    <property type="protein sequence ID" value="VAX28621.1"/>
    <property type="molecule type" value="Genomic_DNA"/>
</dbReference>
<accession>A0A3B1CQ66</accession>
<name>A0A3B1CQ66_9ZZZZ</name>
<organism evidence="1">
    <name type="scientific">hydrothermal vent metagenome</name>
    <dbReference type="NCBI Taxonomy" id="652676"/>
    <lineage>
        <taxon>unclassified sequences</taxon>
        <taxon>metagenomes</taxon>
        <taxon>ecological metagenomes</taxon>
    </lineage>
</organism>
<reference evidence="1" key="1">
    <citation type="submission" date="2018-06" db="EMBL/GenBank/DDBJ databases">
        <authorList>
            <person name="Zhirakovskaya E."/>
        </authorList>
    </citation>
    <scope>NUCLEOTIDE SEQUENCE</scope>
</reference>
<evidence type="ECO:0000313" key="1">
    <source>
        <dbReference type="EMBL" id="VAX28621.1"/>
    </source>
</evidence>
<proteinExistence type="predicted"/>
<gene>
    <name evidence="1" type="ORF">MNBD_NITROSPIRAE02-1578</name>
</gene>